<dbReference type="Proteomes" id="UP000798808">
    <property type="component" value="Unassembled WGS sequence"/>
</dbReference>
<feature type="domain" description="Thiolase N-terminal" evidence="1">
    <location>
        <begin position="4"/>
        <end position="230"/>
    </location>
</feature>
<reference evidence="3 4" key="1">
    <citation type="submission" date="2019-02" db="EMBL/GenBank/DDBJ databases">
        <authorList>
            <person name="Goldberg S.R."/>
            <person name="Haltli B.A."/>
            <person name="Correa H."/>
            <person name="Russell K.G."/>
        </authorList>
    </citation>
    <scope>NUCLEOTIDE SEQUENCE [LARGE SCALE GENOMIC DNA]</scope>
    <source>
        <strain evidence="3 4">JCM 16186</strain>
    </source>
</reference>
<dbReference type="Pfam" id="PF00108">
    <property type="entry name" value="Thiolase_N"/>
    <property type="match status" value="1"/>
</dbReference>
<dbReference type="RefSeq" id="WP_155169971.1">
    <property type="nucleotide sequence ID" value="NZ_BAAAFL010000049.1"/>
</dbReference>
<keyword evidence="3" id="KW-0808">Transferase</keyword>
<dbReference type="PANTHER" id="PTHR42870">
    <property type="entry name" value="ACETYL-COA C-ACETYLTRANSFERASE"/>
    <property type="match status" value="1"/>
</dbReference>
<evidence type="ECO:0000313" key="3">
    <source>
        <dbReference type="EMBL" id="MTI24209.1"/>
    </source>
</evidence>
<dbReference type="InterPro" id="IPR016039">
    <property type="entry name" value="Thiolase-like"/>
</dbReference>
<dbReference type="SUPFAM" id="SSF53901">
    <property type="entry name" value="Thiolase-like"/>
    <property type="match status" value="1"/>
</dbReference>
<sequence length="396" mass="42191">MRGVNIIGAYNSRFGKLEEETLYSLYENAVKGALQDSQRNAEDIDAVFVGNFSAGSFNNQENIASYGVNAMPGLRHKPMYRTENACASGSSAVHMAAMAIKSGMIKRALVIGLEKMTALDTKGVTRSLALATFWPEEGAKDVTAPCMFAQLANGWMKKYGYTEEQLRPWLAKIGSKNYTNAAQNPLAHLQKARTAEEIMSLPDEKNPMVNTPLRLHDCSLISDGSAALVLEAAGESSKGSAVALKGFYNASDYLDTFGVHKSDAFLEGASHAAKQALQQAGMTINDMQLAEVHDCFTITEMLVYSALGLAQPGKEFEAIENKTVFPGGQCVINASGGLKAKGHPIGATGVSMHAYIYKQLTGQPLGLSVPDASSGLVMNIGGSGTSNCASVLSRIR</sequence>
<name>A0ABW9RJF5_9BACT</name>
<gene>
    <name evidence="3" type="ORF">E1163_04555</name>
</gene>
<dbReference type="PANTHER" id="PTHR42870:SF1">
    <property type="entry name" value="NON-SPECIFIC LIPID-TRANSFER PROTEIN-LIKE 2"/>
    <property type="match status" value="1"/>
</dbReference>
<keyword evidence="3" id="KW-0012">Acyltransferase</keyword>
<evidence type="ECO:0000313" key="4">
    <source>
        <dbReference type="Proteomes" id="UP000798808"/>
    </source>
</evidence>
<proteinExistence type="predicted"/>
<dbReference type="PIRSF" id="PIRSF000429">
    <property type="entry name" value="Ac-CoA_Ac_transf"/>
    <property type="match status" value="1"/>
</dbReference>
<evidence type="ECO:0000259" key="2">
    <source>
        <dbReference type="Pfam" id="PF22691"/>
    </source>
</evidence>
<dbReference type="InterPro" id="IPR055140">
    <property type="entry name" value="Thiolase_C_2"/>
</dbReference>
<comment type="caution">
    <text evidence="3">The sequence shown here is derived from an EMBL/GenBank/DDBJ whole genome shotgun (WGS) entry which is preliminary data.</text>
</comment>
<dbReference type="CDD" id="cd00829">
    <property type="entry name" value="SCP-x_thiolase"/>
    <property type="match status" value="1"/>
</dbReference>
<feature type="domain" description="Thiolase C-terminal" evidence="2">
    <location>
        <begin position="261"/>
        <end position="394"/>
    </location>
</feature>
<keyword evidence="4" id="KW-1185">Reference proteome</keyword>
<accession>A0ABW9RJF5</accession>
<dbReference type="InterPro" id="IPR020616">
    <property type="entry name" value="Thiolase_N"/>
</dbReference>
<dbReference type="InterPro" id="IPR002155">
    <property type="entry name" value="Thiolase"/>
</dbReference>
<evidence type="ECO:0000259" key="1">
    <source>
        <dbReference type="Pfam" id="PF00108"/>
    </source>
</evidence>
<protein>
    <submittedName>
        <fullName evidence="3">Propanoyl-CoA acyltransferase</fullName>
    </submittedName>
</protein>
<dbReference type="GO" id="GO:0016746">
    <property type="term" value="F:acyltransferase activity"/>
    <property type="evidence" value="ECO:0007669"/>
    <property type="project" value="UniProtKB-KW"/>
</dbReference>
<dbReference type="EMBL" id="SMLW01000382">
    <property type="protein sequence ID" value="MTI24209.1"/>
    <property type="molecule type" value="Genomic_DNA"/>
</dbReference>
<dbReference type="Gene3D" id="3.40.47.10">
    <property type="match status" value="1"/>
</dbReference>
<dbReference type="Pfam" id="PF22691">
    <property type="entry name" value="Thiolase_C_1"/>
    <property type="match status" value="1"/>
</dbReference>
<organism evidence="3 4">
    <name type="scientific">Fulvivirga kasyanovii</name>
    <dbReference type="NCBI Taxonomy" id="396812"/>
    <lineage>
        <taxon>Bacteria</taxon>
        <taxon>Pseudomonadati</taxon>
        <taxon>Bacteroidota</taxon>
        <taxon>Cytophagia</taxon>
        <taxon>Cytophagales</taxon>
        <taxon>Fulvivirgaceae</taxon>
        <taxon>Fulvivirga</taxon>
    </lineage>
</organism>